<accession>A0A0D0PZ09</accession>
<sequence length="94" mass="10008">MGAVHGCGMSEARITDLYEVATTHSYLVEGTTAPRRSSCSCKSCRPVVGSSSRRCSRRSRKSFLLNQVCRQMGVASKALGTANVAPEQAVEVNG</sequence>
<dbReference type="Proteomes" id="UP000032066">
    <property type="component" value="Unassembled WGS sequence"/>
</dbReference>
<gene>
    <name evidence="1" type="ORF">TR51_17055</name>
</gene>
<proteinExistence type="predicted"/>
<reference evidence="1 2" key="1">
    <citation type="submission" date="2015-02" db="EMBL/GenBank/DDBJ databases">
        <title>Draft genome sequence of Kitasatospora griseola MF730-N6, a bafilomycin, terpentecin and satosporin producer.</title>
        <authorList>
            <person name="Arens J.C."/>
            <person name="Haltli B."/>
            <person name="Kerr R.G."/>
        </authorList>
    </citation>
    <scope>NUCLEOTIDE SEQUENCE [LARGE SCALE GENOMIC DNA]</scope>
    <source>
        <strain evidence="1 2">MF730-N6</strain>
    </source>
</reference>
<name>A0A0D0PZ09_KITGR</name>
<evidence type="ECO:0000313" key="2">
    <source>
        <dbReference type="Proteomes" id="UP000032066"/>
    </source>
</evidence>
<organism evidence="1 2">
    <name type="scientific">Kitasatospora griseola</name>
    <name type="common">Streptomyces griseolosporeus</name>
    <dbReference type="NCBI Taxonomy" id="2064"/>
    <lineage>
        <taxon>Bacteria</taxon>
        <taxon>Bacillati</taxon>
        <taxon>Actinomycetota</taxon>
        <taxon>Actinomycetes</taxon>
        <taxon>Kitasatosporales</taxon>
        <taxon>Streptomycetaceae</taxon>
        <taxon>Kitasatospora</taxon>
    </lineage>
</organism>
<keyword evidence="2" id="KW-1185">Reference proteome</keyword>
<protein>
    <submittedName>
        <fullName evidence="1">Uncharacterized protein</fullName>
    </submittedName>
</protein>
<dbReference type="PATRIC" id="fig|2064.6.peg.3657"/>
<dbReference type="AlphaFoldDB" id="A0A0D0PZ09"/>
<comment type="caution">
    <text evidence="1">The sequence shown here is derived from an EMBL/GenBank/DDBJ whole genome shotgun (WGS) entry which is preliminary data.</text>
</comment>
<dbReference type="EMBL" id="JXZB01000002">
    <property type="protein sequence ID" value="KIQ65552.1"/>
    <property type="molecule type" value="Genomic_DNA"/>
</dbReference>
<evidence type="ECO:0000313" key="1">
    <source>
        <dbReference type="EMBL" id="KIQ65552.1"/>
    </source>
</evidence>